<dbReference type="Proteomes" id="UP000177061">
    <property type="component" value="Unassembled WGS sequence"/>
</dbReference>
<sequence length="247" mass="27984">MVKIPIKVKKDEVLDKEVSDELKVDLRSRPLGSDALIKRAGVNEEKIRPASKTNSRFKQGIILLLVIAGAGLSIWFFKSSREPFPAKIIPPSAITSSLISQEALYGQILPFHQNLLTQSSFYQQLTGGINDYLTRLNLDFQKDILPLFKKQSIIASFPADNGQALPFVVILQKEASSAKIDQILNQLEQELKKDFYLSPRIYRQIKITNFKPLSSSSSDYFYAQTENYLIIGNSLKYLEKTIDLIIR</sequence>
<feature type="transmembrane region" description="Helical" evidence="1">
    <location>
        <begin position="60"/>
        <end position="77"/>
    </location>
</feature>
<gene>
    <name evidence="2" type="ORF">A3J64_02220</name>
</gene>
<proteinExistence type="predicted"/>
<evidence type="ECO:0008006" key="4">
    <source>
        <dbReference type="Google" id="ProtNLM"/>
    </source>
</evidence>
<accession>A0A1G2FF47</accession>
<dbReference type="AlphaFoldDB" id="A0A1G2FF47"/>
<comment type="caution">
    <text evidence="2">The sequence shown here is derived from an EMBL/GenBank/DDBJ whole genome shotgun (WGS) entry which is preliminary data.</text>
</comment>
<keyword evidence="1" id="KW-1133">Transmembrane helix</keyword>
<reference evidence="2 3" key="1">
    <citation type="journal article" date="2016" name="Nat. Commun.">
        <title>Thousands of microbial genomes shed light on interconnected biogeochemical processes in an aquifer system.</title>
        <authorList>
            <person name="Anantharaman K."/>
            <person name="Brown C.T."/>
            <person name="Hug L.A."/>
            <person name="Sharon I."/>
            <person name="Castelle C.J."/>
            <person name="Probst A.J."/>
            <person name="Thomas B.C."/>
            <person name="Singh A."/>
            <person name="Wilkins M.J."/>
            <person name="Karaoz U."/>
            <person name="Brodie E.L."/>
            <person name="Williams K.H."/>
            <person name="Hubbard S.S."/>
            <person name="Banfield J.F."/>
        </authorList>
    </citation>
    <scope>NUCLEOTIDE SEQUENCE [LARGE SCALE GENOMIC DNA]</scope>
</reference>
<dbReference type="InterPro" id="IPR021787">
    <property type="entry name" value="DUF3352"/>
</dbReference>
<keyword evidence="1" id="KW-0812">Transmembrane</keyword>
<keyword evidence="1" id="KW-0472">Membrane</keyword>
<evidence type="ECO:0000256" key="1">
    <source>
        <dbReference type="SAM" id="Phobius"/>
    </source>
</evidence>
<dbReference type="EMBL" id="MHNB01000026">
    <property type="protein sequence ID" value="OGZ36427.1"/>
    <property type="molecule type" value="Genomic_DNA"/>
</dbReference>
<organism evidence="2 3">
    <name type="scientific">Candidatus Portnoybacteria bacterium RIFCSPHIGHO2_12_FULL_38_9</name>
    <dbReference type="NCBI Taxonomy" id="1801997"/>
    <lineage>
        <taxon>Bacteria</taxon>
        <taxon>Candidatus Portnoyibacteriota</taxon>
    </lineage>
</organism>
<evidence type="ECO:0000313" key="2">
    <source>
        <dbReference type="EMBL" id="OGZ36427.1"/>
    </source>
</evidence>
<name>A0A1G2FF47_9BACT</name>
<dbReference type="STRING" id="1801997.A3J64_02220"/>
<dbReference type="Pfam" id="PF11832">
    <property type="entry name" value="DUF3352"/>
    <property type="match status" value="1"/>
</dbReference>
<protein>
    <recommendedName>
        <fullName evidence="4">DUF3352 domain-containing protein</fullName>
    </recommendedName>
</protein>
<evidence type="ECO:0000313" key="3">
    <source>
        <dbReference type="Proteomes" id="UP000177061"/>
    </source>
</evidence>